<dbReference type="SMART" id="SM00530">
    <property type="entry name" value="HTH_XRE"/>
    <property type="match status" value="1"/>
</dbReference>
<comment type="caution">
    <text evidence="3">The sequence shown here is derived from an EMBL/GenBank/DDBJ whole genome shotgun (WGS) entry which is preliminary data.</text>
</comment>
<dbReference type="CDD" id="cd00093">
    <property type="entry name" value="HTH_XRE"/>
    <property type="match status" value="1"/>
</dbReference>
<dbReference type="InterPro" id="IPR001387">
    <property type="entry name" value="Cro/C1-type_HTH"/>
</dbReference>
<dbReference type="Proteomes" id="UP000276301">
    <property type="component" value="Unassembled WGS sequence"/>
</dbReference>
<evidence type="ECO:0000259" key="2">
    <source>
        <dbReference type="PROSITE" id="PS50943"/>
    </source>
</evidence>
<keyword evidence="1" id="KW-0238">DNA-binding</keyword>
<dbReference type="Pfam" id="PF01381">
    <property type="entry name" value="HTH_3"/>
    <property type="match status" value="1"/>
</dbReference>
<dbReference type="PROSITE" id="PS50943">
    <property type="entry name" value="HTH_CROC1"/>
    <property type="match status" value="1"/>
</dbReference>
<dbReference type="InterPro" id="IPR010982">
    <property type="entry name" value="Lambda_DNA-bd_dom_sf"/>
</dbReference>
<dbReference type="Gene3D" id="1.10.260.40">
    <property type="entry name" value="lambda repressor-like DNA-binding domains"/>
    <property type="match status" value="1"/>
</dbReference>
<proteinExistence type="predicted"/>
<reference evidence="3 4" key="1">
    <citation type="submission" date="2018-10" db="EMBL/GenBank/DDBJ databases">
        <title>Anaerotruncus faecis sp. nov., isolated from human feces.</title>
        <authorList>
            <person name="Wang Y.-J."/>
        </authorList>
    </citation>
    <scope>NUCLEOTIDE SEQUENCE [LARGE SCALE GENOMIC DNA]</scope>
    <source>
        <strain evidence="3 4">22A2-44</strain>
    </source>
</reference>
<name>A0A498CKQ0_9FIRM</name>
<dbReference type="SUPFAM" id="SSF47413">
    <property type="entry name" value="lambda repressor-like DNA-binding domains"/>
    <property type="match status" value="1"/>
</dbReference>
<evidence type="ECO:0000256" key="1">
    <source>
        <dbReference type="ARBA" id="ARBA00023125"/>
    </source>
</evidence>
<sequence>MAKYLRIHDLREDRDKTQQQLADELNMYKTTYARYEQGEREPPFAFMIQLAQYYGVSLDYLAGLTDSPEPPAENNAP</sequence>
<accession>A0A498CKQ0</accession>
<feature type="domain" description="HTH cro/C1-type" evidence="2">
    <location>
        <begin position="7"/>
        <end position="61"/>
    </location>
</feature>
<dbReference type="PANTHER" id="PTHR46558">
    <property type="entry name" value="TRACRIPTIONAL REGULATORY PROTEIN-RELATED-RELATED"/>
    <property type="match status" value="1"/>
</dbReference>
<dbReference type="PANTHER" id="PTHR46558:SF14">
    <property type="entry name" value="HTH-TYPE TRANSCRIPTIONAL REGULATOR ANSR"/>
    <property type="match status" value="1"/>
</dbReference>
<dbReference type="AlphaFoldDB" id="A0A498CKQ0"/>
<evidence type="ECO:0000313" key="3">
    <source>
        <dbReference type="EMBL" id="RLL09726.1"/>
    </source>
</evidence>
<dbReference type="GO" id="GO:0003677">
    <property type="term" value="F:DNA binding"/>
    <property type="evidence" value="ECO:0007669"/>
    <property type="project" value="UniProtKB-KW"/>
</dbReference>
<evidence type="ECO:0000313" key="4">
    <source>
        <dbReference type="Proteomes" id="UP000276301"/>
    </source>
</evidence>
<gene>
    <name evidence="3" type="ORF">D4A47_09770</name>
</gene>
<protein>
    <submittedName>
        <fullName evidence="3">XRE family transcriptional regulator</fullName>
    </submittedName>
</protein>
<dbReference type="RefSeq" id="WP_121587134.1">
    <property type="nucleotide sequence ID" value="NZ_DBGCTL010000053.1"/>
</dbReference>
<dbReference type="EMBL" id="RCHT01000018">
    <property type="protein sequence ID" value="RLL09726.1"/>
    <property type="molecule type" value="Genomic_DNA"/>
</dbReference>
<keyword evidence="4" id="KW-1185">Reference proteome</keyword>
<organism evidence="3 4">
    <name type="scientific">Anaerotruncus massiliensis</name>
    <name type="common">ex Liu et al. 2021</name>
    <dbReference type="NCBI Taxonomy" id="2321404"/>
    <lineage>
        <taxon>Bacteria</taxon>
        <taxon>Bacillati</taxon>
        <taxon>Bacillota</taxon>
        <taxon>Clostridia</taxon>
        <taxon>Eubacteriales</taxon>
        <taxon>Oscillospiraceae</taxon>
        <taxon>Anaerotruncus</taxon>
    </lineage>
</organism>